<dbReference type="InterPro" id="IPR002173">
    <property type="entry name" value="Carboh/pur_kinase_PfkB_CS"/>
</dbReference>
<feature type="domain" description="Carbohydrate kinase PfkB" evidence="6">
    <location>
        <begin position="6"/>
        <end position="289"/>
    </location>
</feature>
<evidence type="ECO:0000256" key="3">
    <source>
        <dbReference type="ARBA" id="ARBA00022741"/>
    </source>
</evidence>
<organism evidence="7 8">
    <name type="scientific">Rathayibacter festucae DSM 15932</name>
    <dbReference type="NCBI Taxonomy" id="1328866"/>
    <lineage>
        <taxon>Bacteria</taxon>
        <taxon>Bacillati</taxon>
        <taxon>Actinomycetota</taxon>
        <taxon>Actinomycetes</taxon>
        <taxon>Micrococcales</taxon>
        <taxon>Microbacteriaceae</taxon>
        <taxon>Rathayibacter</taxon>
    </lineage>
</organism>
<evidence type="ECO:0000256" key="1">
    <source>
        <dbReference type="ARBA" id="ARBA00010688"/>
    </source>
</evidence>
<keyword evidence="5" id="KW-0067">ATP-binding</keyword>
<gene>
    <name evidence="7" type="ORF">C1I64_14120</name>
</gene>
<keyword evidence="4 7" id="KW-0418">Kinase</keyword>
<dbReference type="PANTHER" id="PTHR43085">
    <property type="entry name" value="HEXOKINASE FAMILY MEMBER"/>
    <property type="match status" value="1"/>
</dbReference>
<accession>A0A3Q9V1Q4</accession>
<keyword evidence="2" id="KW-0808">Transferase</keyword>
<dbReference type="PANTHER" id="PTHR43085:SF1">
    <property type="entry name" value="PSEUDOURIDINE KINASE-RELATED"/>
    <property type="match status" value="1"/>
</dbReference>
<dbReference type="Gene3D" id="3.40.1190.20">
    <property type="match status" value="1"/>
</dbReference>
<name>A0A3Q9V1Q4_9MICO</name>
<keyword evidence="3" id="KW-0547">Nucleotide-binding</keyword>
<dbReference type="PROSITE" id="PS00583">
    <property type="entry name" value="PFKB_KINASES_1"/>
    <property type="match status" value="1"/>
</dbReference>
<evidence type="ECO:0000256" key="5">
    <source>
        <dbReference type="ARBA" id="ARBA00022840"/>
    </source>
</evidence>
<dbReference type="GO" id="GO:0016301">
    <property type="term" value="F:kinase activity"/>
    <property type="evidence" value="ECO:0007669"/>
    <property type="project" value="UniProtKB-KW"/>
</dbReference>
<dbReference type="InterPro" id="IPR029056">
    <property type="entry name" value="Ribokinase-like"/>
</dbReference>
<protein>
    <submittedName>
        <fullName evidence="7">Sugar kinase</fullName>
    </submittedName>
</protein>
<proteinExistence type="inferred from homology"/>
<comment type="similarity">
    <text evidence="1">Belongs to the carbohydrate kinase PfkB family.</text>
</comment>
<dbReference type="SUPFAM" id="SSF53613">
    <property type="entry name" value="Ribokinase-like"/>
    <property type="match status" value="1"/>
</dbReference>
<dbReference type="KEGG" id="rfs:C1I64_14120"/>
<reference evidence="7 8" key="1">
    <citation type="submission" date="2018-03" db="EMBL/GenBank/DDBJ databases">
        <title>Bacteriophage NCPPB3778 and a type I-E CRISPR drive the evolution of the US Biological Select Agent, Rathayibacter toxicus.</title>
        <authorList>
            <person name="Davis E.W.II."/>
            <person name="Tabima J.F."/>
            <person name="Weisberg A.J."/>
            <person name="Dantas Lopes L."/>
            <person name="Wiseman M.S."/>
            <person name="Wiseman M.S."/>
            <person name="Pupko T."/>
            <person name="Belcher M.S."/>
            <person name="Sechler A.J."/>
            <person name="Tancos M.A."/>
            <person name="Schroeder B.K."/>
            <person name="Murray T.D."/>
            <person name="Luster D.G."/>
            <person name="Schneider W.L."/>
            <person name="Rogers E."/>
            <person name="Andreote F.D."/>
            <person name="Grunwald N.J."/>
            <person name="Putnam M.L."/>
            <person name="Chang J.H."/>
        </authorList>
    </citation>
    <scope>NUCLEOTIDE SEQUENCE [LARGE SCALE GENOMIC DNA]</scope>
    <source>
        <strain evidence="7 8">DSM 15932</strain>
    </source>
</reference>
<evidence type="ECO:0000256" key="4">
    <source>
        <dbReference type="ARBA" id="ARBA00022777"/>
    </source>
</evidence>
<dbReference type="InterPro" id="IPR011611">
    <property type="entry name" value="PfkB_dom"/>
</dbReference>
<dbReference type="Proteomes" id="UP000285317">
    <property type="component" value="Chromosome"/>
</dbReference>
<dbReference type="AlphaFoldDB" id="A0A3Q9V1Q4"/>
<dbReference type="GO" id="GO:0005524">
    <property type="term" value="F:ATP binding"/>
    <property type="evidence" value="ECO:0007669"/>
    <property type="project" value="UniProtKB-KW"/>
</dbReference>
<dbReference type="PROSITE" id="PS00584">
    <property type="entry name" value="PFKB_KINASES_2"/>
    <property type="match status" value="1"/>
</dbReference>
<dbReference type="Pfam" id="PF00294">
    <property type="entry name" value="PfkB"/>
    <property type="match status" value="1"/>
</dbReference>
<dbReference type="EMBL" id="CP028137">
    <property type="protein sequence ID" value="AZZ54344.1"/>
    <property type="molecule type" value="Genomic_DNA"/>
</dbReference>
<evidence type="ECO:0000259" key="6">
    <source>
        <dbReference type="Pfam" id="PF00294"/>
    </source>
</evidence>
<dbReference type="InterPro" id="IPR050306">
    <property type="entry name" value="PfkB_Carbo_kinase"/>
</dbReference>
<evidence type="ECO:0000256" key="2">
    <source>
        <dbReference type="ARBA" id="ARBA00022679"/>
    </source>
</evidence>
<sequence>MSEPAVVVLGDALIDVLRDESGEQRFLGGAAYNVAVGLALLGHRVQLLAMIGDDEDGAAIRAATAEHGVELVPTVGPLGTSVAISERVDGEPHYVFNDAARHRRIRFGARERAVLDAAALVVVSCFPFDDEEQAEELLAAVARPRERLVLDPNPRSGMLADAGRFRRGFERLAERSLLVKIGDDDVALLHGEPLGAVVAQLRSAGTRTVLATRGAQGASLHLEDGTAADAPIASDPRPVIDTMGAGDACLAAAVSSILRRGVPAVAADAAAMLDDCMRIAAVTCRARGALLRFPADRLTIAG</sequence>
<evidence type="ECO:0000313" key="7">
    <source>
        <dbReference type="EMBL" id="AZZ54344.1"/>
    </source>
</evidence>
<evidence type="ECO:0000313" key="8">
    <source>
        <dbReference type="Proteomes" id="UP000285317"/>
    </source>
</evidence>